<accession>A0ACD3A8W0</accession>
<evidence type="ECO:0000313" key="1">
    <source>
        <dbReference type="EMBL" id="TFK62147.1"/>
    </source>
</evidence>
<organism evidence="1 2">
    <name type="scientific">Pluteus cervinus</name>
    <dbReference type="NCBI Taxonomy" id="181527"/>
    <lineage>
        <taxon>Eukaryota</taxon>
        <taxon>Fungi</taxon>
        <taxon>Dikarya</taxon>
        <taxon>Basidiomycota</taxon>
        <taxon>Agaricomycotina</taxon>
        <taxon>Agaricomycetes</taxon>
        <taxon>Agaricomycetidae</taxon>
        <taxon>Agaricales</taxon>
        <taxon>Pluteineae</taxon>
        <taxon>Pluteaceae</taxon>
        <taxon>Pluteus</taxon>
    </lineage>
</organism>
<sequence>MDHVQQLAGEHFDLHLAAVAGDDEGVHQALAAHANVNALDSLGRTALMCAVAGDEWETVDASDASFMSAKRLNTIRILLGHPDISLLTLNLPHSSMNGVIPLGMAAWLNMPLAVRVLLEESSNCVSVDGMDSHGATALMYAARDGNLEVVRLLLSHGARPDFRDRNHRTSIQFSLAHPRILWLCEAVLRRHRWRESESAERSKLSADTYDLRQLMSTAMPSVDYHDPPPPTVFTNEALTRLTKTIISSITSSDLPFLYSLLFSPPLPPFSPPALYPMSAPLLVNRPDPDGWSPIHHCVAMERPSVKILDALYCAGADIALFTSEEHFTPLHVLAQTGIRSEAPEQALAMYEFVVHLIHDLHAPLSARDKDDETCIHIAAERGCSLEVLSVFLEFDTSGSVREIRNSRGLTALEVAKPEFRVAFGEDAEGLRPKSSLSSLTIRPTDSFTSLASFSDWGATLNSPPTRADLILPSDFDVIATSHQLLVNLRSSSPSIPHPADLAHIQLLERVLEESSHLGQLVIDHFRMQVNNAMKELRDLREQSKIIEDLHDTVCLTVSQKLVARGLEPCHVRKRGSEDSEFTRVSCATSAATSIRVKSISTPHLAEFQMVDETHASIGTQTMFLDFFDVKDLTECDASATQWPRWFDSFIRQAQSPAHKVLLGNLLDVEREITQCEKKLAGSSTTGPDPNVLSKDPKYKQLLKKKKRVEEKILKEMVLESPKKDQSASSSTATSKFKAWIKRKITNSDRPQKLEILYDIDENDPNVGREVKTIDGVVPQPQPIPIPIVVIHSDRFDPAIDNALRNSRTIIEAAQRDFNNIAQSLISVEELLTAAEHSLTRSERVLKRASKKRELMLSGLRVSLRQSPALDDLFVERRRRLHVNVDAGPDVKDASIQTGSPGLLGYSVHLSKLSVSTLTSRPSISSLASISSGISVAATLTENQNDDDETKALRRLLLRKLEAGIGGAWEEMDKVVHWLKIVKEAVRGVKRRTYL</sequence>
<proteinExistence type="predicted"/>
<dbReference type="EMBL" id="ML208602">
    <property type="protein sequence ID" value="TFK62147.1"/>
    <property type="molecule type" value="Genomic_DNA"/>
</dbReference>
<dbReference type="Proteomes" id="UP000308600">
    <property type="component" value="Unassembled WGS sequence"/>
</dbReference>
<keyword evidence="2" id="KW-1185">Reference proteome</keyword>
<evidence type="ECO:0000313" key="2">
    <source>
        <dbReference type="Proteomes" id="UP000308600"/>
    </source>
</evidence>
<protein>
    <submittedName>
        <fullName evidence="1">Ankyrin</fullName>
    </submittedName>
</protein>
<gene>
    <name evidence="1" type="ORF">BDN72DRAFT_933193</name>
</gene>
<reference evidence="1 2" key="1">
    <citation type="journal article" date="2019" name="Nat. Ecol. Evol.">
        <title>Megaphylogeny resolves global patterns of mushroom evolution.</title>
        <authorList>
            <person name="Varga T."/>
            <person name="Krizsan K."/>
            <person name="Foldi C."/>
            <person name="Dima B."/>
            <person name="Sanchez-Garcia M."/>
            <person name="Sanchez-Ramirez S."/>
            <person name="Szollosi G.J."/>
            <person name="Szarkandi J.G."/>
            <person name="Papp V."/>
            <person name="Albert L."/>
            <person name="Andreopoulos W."/>
            <person name="Angelini C."/>
            <person name="Antonin V."/>
            <person name="Barry K.W."/>
            <person name="Bougher N.L."/>
            <person name="Buchanan P."/>
            <person name="Buyck B."/>
            <person name="Bense V."/>
            <person name="Catcheside P."/>
            <person name="Chovatia M."/>
            <person name="Cooper J."/>
            <person name="Damon W."/>
            <person name="Desjardin D."/>
            <person name="Finy P."/>
            <person name="Geml J."/>
            <person name="Haridas S."/>
            <person name="Hughes K."/>
            <person name="Justo A."/>
            <person name="Karasinski D."/>
            <person name="Kautmanova I."/>
            <person name="Kiss B."/>
            <person name="Kocsube S."/>
            <person name="Kotiranta H."/>
            <person name="LaButti K.M."/>
            <person name="Lechner B.E."/>
            <person name="Liimatainen K."/>
            <person name="Lipzen A."/>
            <person name="Lukacs Z."/>
            <person name="Mihaltcheva S."/>
            <person name="Morgado L.N."/>
            <person name="Niskanen T."/>
            <person name="Noordeloos M.E."/>
            <person name="Ohm R.A."/>
            <person name="Ortiz-Santana B."/>
            <person name="Ovrebo C."/>
            <person name="Racz N."/>
            <person name="Riley R."/>
            <person name="Savchenko A."/>
            <person name="Shiryaev A."/>
            <person name="Soop K."/>
            <person name="Spirin V."/>
            <person name="Szebenyi C."/>
            <person name="Tomsovsky M."/>
            <person name="Tulloss R.E."/>
            <person name="Uehling J."/>
            <person name="Grigoriev I.V."/>
            <person name="Vagvolgyi C."/>
            <person name="Papp T."/>
            <person name="Martin F.M."/>
            <person name="Miettinen O."/>
            <person name="Hibbett D.S."/>
            <person name="Nagy L.G."/>
        </authorList>
    </citation>
    <scope>NUCLEOTIDE SEQUENCE [LARGE SCALE GENOMIC DNA]</scope>
    <source>
        <strain evidence="1 2">NL-1719</strain>
    </source>
</reference>
<name>A0ACD3A8W0_9AGAR</name>